<evidence type="ECO:0008006" key="4">
    <source>
        <dbReference type="Google" id="ProtNLM"/>
    </source>
</evidence>
<protein>
    <recommendedName>
        <fullName evidence="4">NADH-ubiquinone oxidoreductase 9.5 kDa subunit</fullName>
    </recommendedName>
</protein>
<dbReference type="STRING" id="1806994.A0A507C5F9"/>
<organism evidence="2 3">
    <name type="scientific">Synchytrium microbalum</name>
    <dbReference type="NCBI Taxonomy" id="1806994"/>
    <lineage>
        <taxon>Eukaryota</taxon>
        <taxon>Fungi</taxon>
        <taxon>Fungi incertae sedis</taxon>
        <taxon>Chytridiomycota</taxon>
        <taxon>Chytridiomycota incertae sedis</taxon>
        <taxon>Chytridiomycetes</taxon>
        <taxon>Synchytriales</taxon>
        <taxon>Synchytriaceae</taxon>
        <taxon>Synchytrium</taxon>
    </lineage>
</organism>
<keyword evidence="1" id="KW-0812">Transmembrane</keyword>
<accession>A0A507C5F9</accession>
<dbReference type="EMBL" id="QEAO01000005">
    <property type="protein sequence ID" value="TPX36227.1"/>
    <property type="molecule type" value="Genomic_DNA"/>
</dbReference>
<keyword evidence="1" id="KW-1133">Transmembrane helix</keyword>
<name>A0A507C5F9_9FUNG</name>
<dbReference type="PANTHER" id="PTHR38488:SF1">
    <property type="entry name" value="OXIDOREDUCTASE 9.5 KDA SUBUNIT, PUTATIVE (AFU_ORTHOLOGUE AFUA_5G08980)-RELATED"/>
    <property type="match status" value="1"/>
</dbReference>
<proteinExistence type="predicted"/>
<dbReference type="CDD" id="cd22903">
    <property type="entry name" value="NI9M"/>
    <property type="match status" value="1"/>
</dbReference>
<feature type="transmembrane region" description="Helical" evidence="1">
    <location>
        <begin position="15"/>
        <end position="34"/>
    </location>
</feature>
<evidence type="ECO:0000256" key="1">
    <source>
        <dbReference type="SAM" id="Phobius"/>
    </source>
</evidence>
<reference evidence="2 3" key="1">
    <citation type="journal article" date="2019" name="Sci. Rep.">
        <title>Comparative genomics of chytrid fungi reveal insights into the obligate biotrophic and pathogenic lifestyle of Synchytrium endobioticum.</title>
        <authorList>
            <person name="van de Vossenberg B.T.L.H."/>
            <person name="Warris S."/>
            <person name="Nguyen H.D.T."/>
            <person name="van Gent-Pelzer M.P.E."/>
            <person name="Joly D.L."/>
            <person name="van de Geest H.C."/>
            <person name="Bonants P.J.M."/>
            <person name="Smith D.S."/>
            <person name="Levesque C.A."/>
            <person name="van der Lee T.A.J."/>
        </authorList>
    </citation>
    <scope>NUCLEOTIDE SEQUENCE [LARGE SCALE GENOMIC DNA]</scope>
    <source>
        <strain evidence="2 3">JEL517</strain>
    </source>
</reference>
<keyword evidence="3" id="KW-1185">Reference proteome</keyword>
<dbReference type="GeneID" id="42002773"/>
<dbReference type="AlphaFoldDB" id="A0A507C5F9"/>
<gene>
    <name evidence="2" type="ORF">SmJEL517_g01548</name>
</gene>
<sequence>MVFLFLKTSLYKQPVFFASFVMALTAPVLLFVVYPMRREAGYKLPPDIPRSFPIPARQRESVTGYDD</sequence>
<dbReference type="InterPro" id="IPR039961">
    <property type="entry name" value="Nuo9.5"/>
</dbReference>
<dbReference type="PANTHER" id="PTHR38488">
    <property type="entry name" value="OXIDOREDUCTASE 9.5 KDA SUBUNIT, PUTATIVE (AFU_ORTHOLOGUE AFUA_5G08980)-RELATED"/>
    <property type="match status" value="1"/>
</dbReference>
<dbReference type="OrthoDB" id="2093409at2759"/>
<keyword evidence="1" id="KW-0472">Membrane</keyword>
<evidence type="ECO:0000313" key="3">
    <source>
        <dbReference type="Proteomes" id="UP000319731"/>
    </source>
</evidence>
<dbReference type="RefSeq" id="XP_031026540.1">
    <property type="nucleotide sequence ID" value="XM_031167476.1"/>
</dbReference>
<evidence type="ECO:0000313" key="2">
    <source>
        <dbReference type="EMBL" id="TPX36227.1"/>
    </source>
</evidence>
<comment type="caution">
    <text evidence="2">The sequence shown here is derived from an EMBL/GenBank/DDBJ whole genome shotgun (WGS) entry which is preliminary data.</text>
</comment>
<dbReference type="Proteomes" id="UP000319731">
    <property type="component" value="Unassembled WGS sequence"/>
</dbReference>